<comment type="caution">
    <text evidence="1">The sequence shown here is derived from an EMBL/GenBank/DDBJ whole genome shotgun (WGS) entry which is preliminary data.</text>
</comment>
<proteinExistence type="predicted"/>
<accession>A0ABV1RG01</accession>
<dbReference type="EMBL" id="JBELOE010000152">
    <property type="protein sequence ID" value="MER2491826.1"/>
    <property type="molecule type" value="Genomic_DNA"/>
</dbReference>
<reference evidence="1 2" key="1">
    <citation type="submission" date="2024-06" db="EMBL/GenBank/DDBJ databases">
        <authorList>
            <person name="Chen R.Y."/>
        </authorList>
    </citation>
    <scope>NUCLEOTIDE SEQUENCE [LARGE SCALE GENOMIC DNA]</scope>
    <source>
        <strain evidence="1 2">D2</strain>
    </source>
</reference>
<dbReference type="InterPro" id="IPR024409">
    <property type="entry name" value="DUF3833"/>
</dbReference>
<dbReference type="Pfam" id="PF12915">
    <property type="entry name" value="DUF3833"/>
    <property type="match status" value="1"/>
</dbReference>
<dbReference type="Proteomes" id="UP001467690">
    <property type="component" value="Unassembled WGS sequence"/>
</dbReference>
<evidence type="ECO:0000313" key="1">
    <source>
        <dbReference type="EMBL" id="MER2491826.1"/>
    </source>
</evidence>
<gene>
    <name evidence="1" type="ORF">ABS311_08010</name>
</gene>
<evidence type="ECO:0000313" key="2">
    <source>
        <dbReference type="Proteomes" id="UP001467690"/>
    </source>
</evidence>
<keyword evidence="2" id="KW-1185">Reference proteome</keyword>
<dbReference type="RefSeq" id="WP_246072432.1">
    <property type="nucleotide sequence ID" value="NZ_CP041660.1"/>
</dbReference>
<protein>
    <submittedName>
        <fullName evidence="1">DUF3833 domain-containing protein</fullName>
    </submittedName>
</protein>
<name>A0ABV1RG01_9ALTE</name>
<sequence>MIHLIARKRVETVMIYIFAAFFLSACSTSIKEYDNTAPEFKLENYFTGKIKAWGMLQNVKGKKTRHFVVDIKACWQDNIGTLHESFEFDDGEKQTRIWTINKIKNGLYEGRANDVEGVASIYQKGSAVNLKYQLQISMDDTTRIFTIDDWMYQIDKTHVFNRSTISKFGVQVAELTLFFAKESDAYDKVSLATDCSTHKQ</sequence>
<organism evidence="1 2">
    <name type="scientific">Catenovulum sediminis</name>
    <dbReference type="NCBI Taxonomy" id="1740262"/>
    <lineage>
        <taxon>Bacteria</taxon>
        <taxon>Pseudomonadati</taxon>
        <taxon>Pseudomonadota</taxon>
        <taxon>Gammaproteobacteria</taxon>
        <taxon>Alteromonadales</taxon>
        <taxon>Alteromonadaceae</taxon>
        <taxon>Catenovulum</taxon>
    </lineage>
</organism>
<dbReference type="PROSITE" id="PS51257">
    <property type="entry name" value="PROKAR_LIPOPROTEIN"/>
    <property type="match status" value="1"/>
</dbReference>